<keyword evidence="7" id="KW-0460">Magnesium</keyword>
<keyword evidence="8" id="KW-0234">DNA repair</keyword>
<evidence type="ECO:0000256" key="4">
    <source>
        <dbReference type="ARBA" id="ARBA00022723"/>
    </source>
</evidence>
<dbReference type="GO" id="GO:0004518">
    <property type="term" value="F:nuclease activity"/>
    <property type="evidence" value="ECO:0007669"/>
    <property type="project" value="UniProtKB-KW"/>
</dbReference>
<keyword evidence="3" id="KW-0540">Nuclease</keyword>
<evidence type="ECO:0000256" key="1">
    <source>
        <dbReference type="ARBA" id="ARBA00001936"/>
    </source>
</evidence>
<accession>A0A5P8E8W9</accession>
<keyword evidence="5" id="KW-0227">DNA damage</keyword>
<evidence type="ECO:0000313" key="11">
    <source>
        <dbReference type="EMBL" id="QFQ13388.1"/>
    </source>
</evidence>
<keyword evidence="9" id="KW-0812">Transmembrane</keyword>
<feature type="domain" description="Endonuclease/exonuclease/phosphatase" evidence="10">
    <location>
        <begin position="118"/>
        <end position="363"/>
    </location>
</feature>
<evidence type="ECO:0000256" key="8">
    <source>
        <dbReference type="ARBA" id="ARBA00023204"/>
    </source>
</evidence>
<dbReference type="InterPro" id="IPR051547">
    <property type="entry name" value="TDP2-like"/>
</dbReference>
<dbReference type="Gene3D" id="3.60.10.10">
    <property type="entry name" value="Endonuclease/exonuclease/phosphatase"/>
    <property type="match status" value="1"/>
</dbReference>
<dbReference type="GO" id="GO:0046872">
    <property type="term" value="F:metal ion binding"/>
    <property type="evidence" value="ECO:0007669"/>
    <property type="project" value="UniProtKB-KW"/>
</dbReference>
<keyword evidence="4" id="KW-0479">Metal-binding</keyword>
<evidence type="ECO:0000256" key="3">
    <source>
        <dbReference type="ARBA" id="ARBA00022722"/>
    </source>
</evidence>
<feature type="transmembrane region" description="Helical" evidence="9">
    <location>
        <begin position="21"/>
        <end position="44"/>
    </location>
</feature>
<dbReference type="CDD" id="cd09084">
    <property type="entry name" value="EEP-2"/>
    <property type="match status" value="1"/>
</dbReference>
<keyword evidence="12" id="KW-1185">Reference proteome</keyword>
<keyword evidence="9" id="KW-1133">Transmembrane helix</keyword>
<dbReference type="PANTHER" id="PTHR15822:SF4">
    <property type="entry name" value="TYROSYL-DNA PHOSPHODIESTERASE 2"/>
    <property type="match status" value="1"/>
</dbReference>
<feature type="transmembrane region" description="Helical" evidence="9">
    <location>
        <begin position="50"/>
        <end position="76"/>
    </location>
</feature>
<evidence type="ECO:0000256" key="5">
    <source>
        <dbReference type="ARBA" id="ARBA00022763"/>
    </source>
</evidence>
<evidence type="ECO:0000259" key="10">
    <source>
        <dbReference type="Pfam" id="PF03372"/>
    </source>
</evidence>
<dbReference type="InterPro" id="IPR005135">
    <property type="entry name" value="Endo/exonuclease/phosphatase"/>
</dbReference>
<protein>
    <recommendedName>
        <fullName evidence="10">Endonuclease/exonuclease/phosphatase domain-containing protein</fullName>
    </recommendedName>
</protein>
<comment type="cofactor">
    <cofactor evidence="1">
        <name>Mn(2+)</name>
        <dbReference type="ChEBI" id="CHEBI:29035"/>
    </cofactor>
</comment>
<keyword evidence="9" id="KW-0472">Membrane</keyword>
<dbReference type="Proteomes" id="UP000249375">
    <property type="component" value="Chromosome"/>
</dbReference>
<dbReference type="EMBL" id="CP033459">
    <property type="protein sequence ID" value="QFQ13388.1"/>
    <property type="molecule type" value="Genomic_DNA"/>
</dbReference>
<evidence type="ECO:0000256" key="7">
    <source>
        <dbReference type="ARBA" id="ARBA00022842"/>
    </source>
</evidence>
<evidence type="ECO:0000256" key="2">
    <source>
        <dbReference type="ARBA" id="ARBA00001946"/>
    </source>
</evidence>
<keyword evidence="6" id="KW-0378">Hydrolase</keyword>
<dbReference type="GO" id="GO:0006281">
    <property type="term" value="P:DNA repair"/>
    <property type="evidence" value="ECO:0007669"/>
    <property type="project" value="UniProtKB-KW"/>
</dbReference>
<name>A0A5P8E8W9_9BACT</name>
<comment type="cofactor">
    <cofactor evidence="2">
        <name>Mg(2+)</name>
        <dbReference type="ChEBI" id="CHEBI:18420"/>
    </cofactor>
</comment>
<dbReference type="GO" id="GO:0016787">
    <property type="term" value="F:hydrolase activity"/>
    <property type="evidence" value="ECO:0007669"/>
    <property type="project" value="UniProtKB-KW"/>
</dbReference>
<evidence type="ECO:0000256" key="9">
    <source>
        <dbReference type="SAM" id="Phobius"/>
    </source>
</evidence>
<reference evidence="11 12" key="1">
    <citation type="submission" date="2018-11" db="EMBL/GenBank/DDBJ databases">
        <authorList>
            <person name="Na S.W."/>
            <person name="Baik M."/>
        </authorList>
    </citation>
    <scope>NUCLEOTIDE SEQUENCE [LARGE SCALE GENOMIC DNA]</scope>
    <source>
        <strain evidence="11 12">E39</strain>
    </source>
</reference>
<evidence type="ECO:0000313" key="12">
    <source>
        <dbReference type="Proteomes" id="UP000249375"/>
    </source>
</evidence>
<sequence>MKGDRDEKRKMDVRKILKVMRWVATFVAILSVFLLTLCSLSVYINPERCQYVSVFCLLFPLWLVMSLTMTVVVLFYNRKLALVLFAVLCCNIPSIRNYCPLNLPVSAEEVKGQTLKVMSYNVQGFGLAAKGEKSLHAFRAFLDTCDADIVSFQEGSFKKVVDTCLIAPARRNYPYFMKNKGVYWHSWVGVFSKYPILSYETIDTTGNNICCAFKVELPKGDTLIVVNAHMPSLRLSAEERLLLKDVIDVAHKETNNAGFPSLIASVCAAGKLRARQVDNICNYLKLHQGENIILTGDFNDTPVSYAHQRISDYLQDCFKAVGNGIGRTFNKDALYVRIDNVFSSEWWKPVACEIRDDVHLSDHYPIVCTLKRTE</sequence>
<dbReference type="InterPro" id="IPR036691">
    <property type="entry name" value="Endo/exonu/phosph_ase_sf"/>
</dbReference>
<proteinExistence type="predicted"/>
<dbReference type="AlphaFoldDB" id="A0A5P8E8W9"/>
<dbReference type="SUPFAM" id="SSF56219">
    <property type="entry name" value="DNase I-like"/>
    <property type="match status" value="1"/>
</dbReference>
<dbReference type="Pfam" id="PF03372">
    <property type="entry name" value="Exo_endo_phos"/>
    <property type="match status" value="1"/>
</dbReference>
<gene>
    <name evidence="11" type="ORF">C7Y71_010405</name>
</gene>
<dbReference type="KEGG" id="alq:C7Y71_010405"/>
<dbReference type="PANTHER" id="PTHR15822">
    <property type="entry name" value="TRAF AND TNF RECEPTOR-ASSOCIATED PROTEIN"/>
    <property type="match status" value="1"/>
</dbReference>
<evidence type="ECO:0000256" key="6">
    <source>
        <dbReference type="ARBA" id="ARBA00022801"/>
    </source>
</evidence>
<organism evidence="11 12">
    <name type="scientific">Pseudoprevotella muciniphila</name>
    <dbReference type="NCBI Taxonomy" id="2133944"/>
    <lineage>
        <taxon>Bacteria</taxon>
        <taxon>Pseudomonadati</taxon>
        <taxon>Bacteroidota</taxon>
        <taxon>Bacteroidia</taxon>
        <taxon>Bacteroidales</taxon>
        <taxon>Prevotellaceae</taxon>
        <taxon>Pseudoprevotella</taxon>
    </lineage>
</organism>